<evidence type="ECO:0000259" key="6">
    <source>
        <dbReference type="Pfam" id="PF14873"/>
    </source>
</evidence>
<keyword evidence="4" id="KW-0677">Repeat</keyword>
<dbReference type="RefSeq" id="WP_144973560.1">
    <property type="nucleotide sequence ID" value="NZ_CP036289.1"/>
</dbReference>
<dbReference type="SUPFAM" id="SSF50939">
    <property type="entry name" value="Sialidases"/>
    <property type="match status" value="1"/>
</dbReference>
<evidence type="ECO:0000313" key="8">
    <source>
        <dbReference type="Proteomes" id="UP000318626"/>
    </source>
</evidence>
<dbReference type="InterPro" id="IPR026856">
    <property type="entry name" value="Sialidase_fam"/>
</dbReference>
<keyword evidence="7" id="KW-0326">Glycosidase</keyword>
<dbReference type="Proteomes" id="UP000318626">
    <property type="component" value="Chromosome"/>
</dbReference>
<dbReference type="GO" id="GO:0005737">
    <property type="term" value="C:cytoplasm"/>
    <property type="evidence" value="ECO:0007669"/>
    <property type="project" value="TreeGrafter"/>
</dbReference>
<dbReference type="InterPro" id="IPR011040">
    <property type="entry name" value="Sialidase"/>
</dbReference>
<comment type="similarity">
    <text evidence="2">Belongs to the glycosyl hydrolase 33 family.</text>
</comment>
<dbReference type="GO" id="GO:0016020">
    <property type="term" value="C:membrane"/>
    <property type="evidence" value="ECO:0007669"/>
    <property type="project" value="TreeGrafter"/>
</dbReference>
<evidence type="ECO:0000256" key="3">
    <source>
        <dbReference type="ARBA" id="ARBA00012733"/>
    </source>
</evidence>
<evidence type="ECO:0000256" key="1">
    <source>
        <dbReference type="ARBA" id="ARBA00000427"/>
    </source>
</evidence>
<dbReference type="AlphaFoldDB" id="A0A518C9K6"/>
<dbReference type="GO" id="GO:0009313">
    <property type="term" value="P:oligosaccharide catabolic process"/>
    <property type="evidence" value="ECO:0007669"/>
    <property type="project" value="TreeGrafter"/>
</dbReference>
<dbReference type="PANTHER" id="PTHR10628">
    <property type="entry name" value="SIALIDASE"/>
    <property type="match status" value="1"/>
</dbReference>
<keyword evidence="8" id="KW-1185">Reference proteome</keyword>
<evidence type="ECO:0000256" key="4">
    <source>
        <dbReference type="ARBA" id="ARBA00022737"/>
    </source>
</evidence>
<dbReference type="GO" id="GO:0004308">
    <property type="term" value="F:exo-alpha-sialidase activity"/>
    <property type="evidence" value="ECO:0007669"/>
    <property type="project" value="UniProtKB-EC"/>
</dbReference>
<dbReference type="OrthoDB" id="7294637at2"/>
<dbReference type="EC" id="3.2.1.18" evidence="3"/>
<dbReference type="InterPro" id="IPR036278">
    <property type="entry name" value="Sialidase_sf"/>
</dbReference>
<proteinExistence type="inferred from homology"/>
<dbReference type="PANTHER" id="PTHR10628:SF30">
    <property type="entry name" value="EXO-ALPHA-SIALIDASE"/>
    <property type="match status" value="1"/>
</dbReference>
<dbReference type="GO" id="GO:0006689">
    <property type="term" value="P:ganglioside catabolic process"/>
    <property type="evidence" value="ECO:0007669"/>
    <property type="project" value="TreeGrafter"/>
</dbReference>
<dbReference type="KEGG" id="bvo:Pan97_29160"/>
<feature type="domain" description="Sialidase" evidence="5">
    <location>
        <begin position="246"/>
        <end position="537"/>
    </location>
</feature>
<reference evidence="8" key="1">
    <citation type="submission" date="2019-02" db="EMBL/GenBank/DDBJ databases">
        <title>Deep-cultivation of Planctomycetes and their phenomic and genomic characterization uncovers novel biology.</title>
        <authorList>
            <person name="Wiegand S."/>
            <person name="Jogler M."/>
            <person name="Boedeker C."/>
            <person name="Pinto D."/>
            <person name="Vollmers J."/>
            <person name="Rivas-Marin E."/>
            <person name="Kohn T."/>
            <person name="Peeters S.H."/>
            <person name="Heuer A."/>
            <person name="Rast P."/>
            <person name="Oberbeckmann S."/>
            <person name="Bunk B."/>
            <person name="Jeske O."/>
            <person name="Meyerdierks A."/>
            <person name="Storesund J.E."/>
            <person name="Kallscheuer N."/>
            <person name="Luecker S."/>
            <person name="Lage O.M."/>
            <person name="Pohl T."/>
            <person name="Merkel B.J."/>
            <person name="Hornburger P."/>
            <person name="Mueller R.-W."/>
            <person name="Bruemmer F."/>
            <person name="Labrenz M."/>
            <person name="Spormann A.M."/>
            <person name="Op den Camp H."/>
            <person name="Overmann J."/>
            <person name="Amann R."/>
            <person name="Jetten M.S.M."/>
            <person name="Mascher T."/>
            <person name="Medema M.H."/>
            <person name="Devos D.P."/>
            <person name="Kaster A.-K."/>
            <person name="Ovreas L."/>
            <person name="Rohde M."/>
            <person name="Galperin M.Y."/>
            <person name="Jogler C."/>
        </authorList>
    </citation>
    <scope>NUCLEOTIDE SEQUENCE [LARGE SCALE GENOMIC DNA]</scope>
    <source>
        <strain evidence="8">Pan97</strain>
    </source>
</reference>
<comment type="catalytic activity">
    <reaction evidence="1">
        <text>Hydrolysis of alpha-(2-&gt;3)-, alpha-(2-&gt;6)-, alpha-(2-&gt;8)- glycosidic linkages of terminal sialic acid residues in oligosaccharides, glycoproteins, glycolipids, colominic acid and synthetic substrates.</text>
        <dbReference type="EC" id="3.2.1.18"/>
    </reaction>
</comment>
<protein>
    <recommendedName>
        <fullName evidence="3">exo-alpha-sialidase</fullName>
        <ecNumber evidence="3">3.2.1.18</ecNumber>
    </recommendedName>
</protein>
<dbReference type="EMBL" id="CP036289">
    <property type="protein sequence ID" value="QDU75874.1"/>
    <property type="molecule type" value="Genomic_DNA"/>
</dbReference>
<dbReference type="Gene3D" id="2.60.40.1290">
    <property type="match status" value="1"/>
</dbReference>
<dbReference type="PRINTS" id="PR01803">
    <property type="entry name" value="TCSIALIDASE"/>
</dbReference>
<dbReference type="InterPro" id="IPR029456">
    <property type="entry name" value="Sialidase_N"/>
</dbReference>
<gene>
    <name evidence="7" type="primary">nedA_2</name>
    <name evidence="7" type="ORF">Pan97_29160</name>
</gene>
<name>A0A518C9K6_9BACT</name>
<evidence type="ECO:0000259" key="5">
    <source>
        <dbReference type="Pfam" id="PF13088"/>
    </source>
</evidence>
<dbReference type="CDD" id="cd15482">
    <property type="entry name" value="Sialidase_non-viral"/>
    <property type="match status" value="1"/>
</dbReference>
<organism evidence="7 8">
    <name type="scientific">Bremerella volcania</name>
    <dbReference type="NCBI Taxonomy" id="2527984"/>
    <lineage>
        <taxon>Bacteria</taxon>
        <taxon>Pseudomonadati</taxon>
        <taxon>Planctomycetota</taxon>
        <taxon>Planctomycetia</taxon>
        <taxon>Pirellulales</taxon>
        <taxon>Pirellulaceae</taxon>
        <taxon>Bremerella</taxon>
    </lineage>
</organism>
<accession>A0A518C9K6</accession>
<dbReference type="Pfam" id="PF13088">
    <property type="entry name" value="BNR_2"/>
    <property type="match status" value="1"/>
</dbReference>
<feature type="domain" description="Sialidase N-terminal" evidence="6">
    <location>
        <begin position="61"/>
        <end position="193"/>
    </location>
</feature>
<dbReference type="Gene3D" id="2.120.10.10">
    <property type="match status" value="1"/>
</dbReference>
<evidence type="ECO:0000313" key="7">
    <source>
        <dbReference type="EMBL" id="QDU75874.1"/>
    </source>
</evidence>
<dbReference type="Pfam" id="PF14873">
    <property type="entry name" value="BNR_assoc_N"/>
    <property type="match status" value="1"/>
</dbReference>
<dbReference type="InterPro" id="IPR008377">
    <property type="entry name" value="Sialidase_trypan"/>
</dbReference>
<evidence type="ECO:0000256" key="2">
    <source>
        <dbReference type="ARBA" id="ARBA00009348"/>
    </source>
</evidence>
<sequence>MLPLPRDNAQQKATCPMSSSFSQRTATTLLFCGLLTLLSATRALAERPLQDPPNDVRAFARPHVVPVLVRNRWNVVLELTIHVELSQASRTLQDVELSLGGSLDLEDIEKVDVIASTLPQRSWTNVGNLNRHQDLSLFGDAQPQSTSNTIHVRGSAKLQQGVNHFFVSVKITDQADMSKTLQIECPAVTIDGQTHQLKSTGPTASLRLGYALRRAGDDGVHTYRIPGLATTKAGSLIAVYDVRYDSNRDLPADIDVGMSRSVDGGRSWEPMRIIMDMGNELKWHGDGIGDPTVLVDPIRGTIWVAAIWSHGNRAWRHSGPGLRPEETGQFVLVRSDDDGKTWSNPINITNQVKDPQWNLVFNGPGKGICLQDGTLVFPAQFQDKNRVPHSTIVYSLDRGRTWKIGTGAHLQTTEAQVVEYRPGELMLNCRYNLAASRVVMTTKDLGASWEEHPSSQKALIEPRACMASLIAVDEPSGDESTDVEPPDRWLLFSNPNSTRARENITIKASSDGGHSWPQAHQLLLDQGRGAGYSCMTMIDKDTIGILYEGSTSQLVFQRIPLLDVIETSYR</sequence>
<keyword evidence="7" id="KW-0378">Hydrolase</keyword>